<dbReference type="PANTHER" id="PTHR37306">
    <property type="entry name" value="COLICIN V PRODUCTION PROTEIN"/>
    <property type="match status" value="1"/>
</dbReference>
<feature type="transmembrane region" description="Helical" evidence="5">
    <location>
        <begin position="33"/>
        <end position="58"/>
    </location>
</feature>
<evidence type="ECO:0000313" key="7">
    <source>
        <dbReference type="Proteomes" id="UP000028123"/>
    </source>
</evidence>
<dbReference type="PANTHER" id="PTHR37306:SF1">
    <property type="entry name" value="COLICIN V PRODUCTION PROTEIN"/>
    <property type="match status" value="1"/>
</dbReference>
<protein>
    <recommendedName>
        <fullName evidence="8">CvpA family protein</fullName>
    </recommendedName>
</protein>
<dbReference type="InterPro" id="IPR003825">
    <property type="entry name" value="Colicin-V_CvpA"/>
</dbReference>
<evidence type="ECO:0008006" key="8">
    <source>
        <dbReference type="Google" id="ProtNLM"/>
    </source>
</evidence>
<dbReference type="OrthoDB" id="1809613at2"/>
<evidence type="ECO:0000313" key="6">
    <source>
        <dbReference type="EMBL" id="KEQ23705.1"/>
    </source>
</evidence>
<proteinExistence type="predicted"/>
<name>A0A081NZ32_9BACL</name>
<dbReference type="RefSeq" id="WP_036687630.1">
    <property type="nucleotide sequence ID" value="NZ_JNVM01000020.1"/>
</dbReference>
<dbReference type="Pfam" id="PF02674">
    <property type="entry name" value="Colicin_V"/>
    <property type="match status" value="1"/>
</dbReference>
<evidence type="ECO:0000256" key="1">
    <source>
        <dbReference type="ARBA" id="ARBA00004141"/>
    </source>
</evidence>
<dbReference type="EMBL" id="JNVM01000020">
    <property type="protein sequence ID" value="KEQ23705.1"/>
    <property type="molecule type" value="Genomic_DNA"/>
</dbReference>
<accession>A0A081NZ32</accession>
<organism evidence="6 7">
    <name type="scientific">Paenibacillus tyrfis</name>
    <dbReference type="NCBI Taxonomy" id="1501230"/>
    <lineage>
        <taxon>Bacteria</taxon>
        <taxon>Bacillati</taxon>
        <taxon>Bacillota</taxon>
        <taxon>Bacilli</taxon>
        <taxon>Bacillales</taxon>
        <taxon>Paenibacillaceae</taxon>
        <taxon>Paenibacillus</taxon>
    </lineage>
</organism>
<keyword evidence="4 5" id="KW-0472">Membrane</keyword>
<feature type="transmembrane region" description="Helical" evidence="5">
    <location>
        <begin position="119"/>
        <end position="143"/>
    </location>
</feature>
<dbReference type="GO" id="GO:0016020">
    <property type="term" value="C:membrane"/>
    <property type="evidence" value="ECO:0007669"/>
    <property type="project" value="UniProtKB-SubCell"/>
</dbReference>
<sequence>MNGLDYTVLAVLAVGTVLGFARGFIGRLVSVVGLVAAYLIAFFFYDDVAPLVGSTLALSGHETYQKYEFLAKGMKLDTYVYNALAFALLFFGVKIAFSIGGRLLNWLAAAPGLKQVNQWSGAALGFAEAAVIAVIAVHVMTVIPNDGAQNQLKHSMLTPYVLEHTPILTDKLQKLWNNRSGRVKAGES</sequence>
<gene>
    <name evidence="6" type="ORF">ET33_14610</name>
</gene>
<keyword evidence="2 5" id="KW-0812">Transmembrane</keyword>
<evidence type="ECO:0000256" key="5">
    <source>
        <dbReference type="SAM" id="Phobius"/>
    </source>
</evidence>
<comment type="caution">
    <text evidence="6">The sequence shown here is derived from an EMBL/GenBank/DDBJ whole genome shotgun (WGS) entry which is preliminary data.</text>
</comment>
<dbReference type="eggNOG" id="COG1286">
    <property type="taxonomic scope" value="Bacteria"/>
</dbReference>
<evidence type="ECO:0000256" key="4">
    <source>
        <dbReference type="ARBA" id="ARBA00023136"/>
    </source>
</evidence>
<keyword evidence="7" id="KW-1185">Reference proteome</keyword>
<dbReference type="Proteomes" id="UP000028123">
    <property type="component" value="Unassembled WGS sequence"/>
</dbReference>
<dbReference type="GO" id="GO:0009403">
    <property type="term" value="P:toxin biosynthetic process"/>
    <property type="evidence" value="ECO:0007669"/>
    <property type="project" value="InterPro"/>
</dbReference>
<evidence type="ECO:0000256" key="2">
    <source>
        <dbReference type="ARBA" id="ARBA00022692"/>
    </source>
</evidence>
<reference evidence="6 7" key="1">
    <citation type="submission" date="2014-06" db="EMBL/GenBank/DDBJ databases">
        <title>Draft genome sequence of Paenibacillus sp. MSt1.</title>
        <authorList>
            <person name="Aw Y.K."/>
            <person name="Ong K.S."/>
            <person name="Gan H.M."/>
            <person name="Lee S.M."/>
        </authorList>
    </citation>
    <scope>NUCLEOTIDE SEQUENCE [LARGE SCALE GENOMIC DNA]</scope>
    <source>
        <strain evidence="6 7">MSt1</strain>
    </source>
</reference>
<keyword evidence="3 5" id="KW-1133">Transmembrane helix</keyword>
<evidence type="ECO:0000256" key="3">
    <source>
        <dbReference type="ARBA" id="ARBA00022989"/>
    </source>
</evidence>
<feature type="transmembrane region" description="Helical" evidence="5">
    <location>
        <begin position="79"/>
        <end position="99"/>
    </location>
</feature>
<dbReference type="AlphaFoldDB" id="A0A081NZ32"/>
<comment type="subcellular location">
    <subcellularLocation>
        <location evidence="1">Membrane</location>
        <topology evidence="1">Multi-pass membrane protein</topology>
    </subcellularLocation>
</comment>